<dbReference type="RefSeq" id="WP_032887929.1">
    <property type="nucleotide sequence ID" value="NZ_CP058533.1"/>
</dbReference>
<gene>
    <name evidence="1" type="ORF">ACIOWJ_19185</name>
</gene>
<proteinExistence type="predicted"/>
<comment type="caution">
    <text evidence="1">The sequence shown here is derived from an EMBL/GenBank/DDBJ whole genome shotgun (WGS) entry which is preliminary data.</text>
</comment>
<name>A0ABW8E2W3_9PSED</name>
<sequence>MLRSTLLLTIGAVLLTGCTGRGFQPPPPEFTNWKKSGVSQEGVKSAMRACGYINLTGTGDTTPIDQVLTQFYCMKDSGFKRTDNIDLCKEGRIGESPVCEGRR</sequence>
<accession>A0ABW8E2W3</accession>
<dbReference type="Proteomes" id="UP001617213">
    <property type="component" value="Unassembled WGS sequence"/>
</dbReference>
<protein>
    <recommendedName>
        <fullName evidence="3">Lipoprotein</fullName>
    </recommendedName>
</protein>
<dbReference type="GeneID" id="300938452"/>
<evidence type="ECO:0000313" key="2">
    <source>
        <dbReference type="Proteomes" id="UP001617213"/>
    </source>
</evidence>
<organism evidence="1 2">
    <name type="scientific">Pseudomonas sivasensis</name>
    <dbReference type="NCBI Taxonomy" id="1880678"/>
    <lineage>
        <taxon>Bacteria</taxon>
        <taxon>Pseudomonadati</taxon>
        <taxon>Pseudomonadota</taxon>
        <taxon>Gammaproteobacteria</taxon>
        <taxon>Pseudomonadales</taxon>
        <taxon>Pseudomonadaceae</taxon>
        <taxon>Pseudomonas</taxon>
    </lineage>
</organism>
<evidence type="ECO:0008006" key="3">
    <source>
        <dbReference type="Google" id="ProtNLM"/>
    </source>
</evidence>
<evidence type="ECO:0000313" key="1">
    <source>
        <dbReference type="EMBL" id="MFJ2680198.1"/>
    </source>
</evidence>
<dbReference type="EMBL" id="JBIUWZ010000030">
    <property type="protein sequence ID" value="MFJ2680198.1"/>
    <property type="molecule type" value="Genomic_DNA"/>
</dbReference>
<keyword evidence="2" id="KW-1185">Reference proteome</keyword>
<reference evidence="1 2" key="1">
    <citation type="submission" date="2024-10" db="EMBL/GenBank/DDBJ databases">
        <title>The Natural Products Discovery Center: Release of the First 8490 Sequenced Strains for Exploring Actinobacteria Biosynthetic Diversity.</title>
        <authorList>
            <person name="Kalkreuter E."/>
            <person name="Kautsar S.A."/>
            <person name="Yang D."/>
            <person name="Bader C.D."/>
            <person name="Teijaro C.N."/>
            <person name="Fluegel L."/>
            <person name="Davis C.M."/>
            <person name="Simpson J.R."/>
            <person name="Lauterbach L."/>
            <person name="Steele A.D."/>
            <person name="Gui C."/>
            <person name="Meng S."/>
            <person name="Li G."/>
            <person name="Viehrig K."/>
            <person name="Ye F."/>
            <person name="Su P."/>
            <person name="Kiefer A.F."/>
            <person name="Nichols A."/>
            <person name="Cepeda A.J."/>
            <person name="Yan W."/>
            <person name="Fan B."/>
            <person name="Jiang Y."/>
            <person name="Adhikari A."/>
            <person name="Zheng C.-J."/>
            <person name="Schuster L."/>
            <person name="Cowan T.M."/>
            <person name="Smanski M.J."/>
            <person name="Chevrette M.G."/>
            <person name="De Carvalho L.P.S."/>
            <person name="Shen B."/>
        </authorList>
    </citation>
    <scope>NUCLEOTIDE SEQUENCE [LARGE SCALE GENOMIC DNA]</scope>
    <source>
        <strain evidence="1 2">NPDC087581</strain>
    </source>
</reference>
<dbReference type="PROSITE" id="PS51257">
    <property type="entry name" value="PROKAR_LIPOPROTEIN"/>
    <property type="match status" value="1"/>
</dbReference>